<dbReference type="Pfam" id="PF12833">
    <property type="entry name" value="HTH_18"/>
    <property type="match status" value="1"/>
</dbReference>
<organism evidence="5 6">
    <name type="scientific">Mycovorax composti</name>
    <dbReference type="NCBI Taxonomy" id="2962693"/>
    <lineage>
        <taxon>Bacteria</taxon>
        <taxon>Pseudomonadati</taxon>
        <taxon>Bacteroidota</taxon>
        <taxon>Chitinophagia</taxon>
        <taxon>Chitinophagales</taxon>
        <taxon>Chitinophagaceae</taxon>
        <taxon>Mycovorax</taxon>
    </lineage>
</organism>
<evidence type="ECO:0000313" key="5">
    <source>
        <dbReference type="EMBL" id="WWC84965.1"/>
    </source>
</evidence>
<keyword evidence="1" id="KW-0805">Transcription regulation</keyword>
<dbReference type="Proteomes" id="UP001321305">
    <property type="component" value="Chromosome"/>
</dbReference>
<accession>A0ABZ2ENI7</accession>
<dbReference type="PROSITE" id="PS00041">
    <property type="entry name" value="HTH_ARAC_FAMILY_1"/>
    <property type="match status" value="1"/>
</dbReference>
<dbReference type="PANTHER" id="PTHR43280">
    <property type="entry name" value="ARAC-FAMILY TRANSCRIPTIONAL REGULATOR"/>
    <property type="match status" value="1"/>
</dbReference>
<dbReference type="InterPro" id="IPR009057">
    <property type="entry name" value="Homeodomain-like_sf"/>
</dbReference>
<gene>
    <name evidence="5" type="primary">rhaR_8</name>
    <name evidence="5" type="ORF">PIECOFPK_02708</name>
</gene>
<dbReference type="InterPro" id="IPR018062">
    <property type="entry name" value="HTH_AraC-typ_CS"/>
</dbReference>
<dbReference type="SUPFAM" id="SSF46689">
    <property type="entry name" value="Homeodomain-like"/>
    <property type="match status" value="1"/>
</dbReference>
<sequence>MPTFSHAIAQTTHRDVIVILAPAKHVHAVPIVSVIRKVNSSAIVKSSTLKPKSSIFGFGFFKCMHQSIVISGMVCQRCVMVVQGILEQLRLPYVAVQVGQILPERDYTAEERSSLEKALKNVGFEIVTGRQEQLITNIKNRVRKYLDTLSAEELPNLSEYITQEIFYDYSYLSDLFSSAENKTIEQYFIELRIDKVKEQLVYTQKSLSDIAFDLGFSSPQHFANQFKQHTGQSPSAFRKMHALKR</sequence>
<feature type="domain" description="HTH araC/xylS-type" evidence="4">
    <location>
        <begin position="140"/>
        <end position="240"/>
    </location>
</feature>
<name>A0ABZ2ENI7_9BACT</name>
<keyword evidence="3" id="KW-0804">Transcription</keyword>
<evidence type="ECO:0000256" key="2">
    <source>
        <dbReference type="ARBA" id="ARBA00023125"/>
    </source>
</evidence>
<reference evidence="6" key="1">
    <citation type="submission" date="2024-01" db="EMBL/GenBank/DDBJ databases">
        <title>Mycovorax composti gen. nov. sp. nov., a member of the family Chitinophagaceae isolated from button mushroom compost.</title>
        <authorList>
            <person name="Thai M."/>
            <person name="Bell T.L."/>
            <person name="Kertesz M.A."/>
        </authorList>
    </citation>
    <scope>NUCLEOTIDE SEQUENCE [LARGE SCALE GENOMIC DNA]</scope>
    <source>
        <strain evidence="6">C216</strain>
    </source>
</reference>
<dbReference type="SMART" id="SM00342">
    <property type="entry name" value="HTH_ARAC"/>
    <property type="match status" value="1"/>
</dbReference>
<dbReference type="EMBL" id="CP144143">
    <property type="protein sequence ID" value="WWC84965.1"/>
    <property type="molecule type" value="Genomic_DNA"/>
</dbReference>
<evidence type="ECO:0000256" key="1">
    <source>
        <dbReference type="ARBA" id="ARBA00023015"/>
    </source>
</evidence>
<keyword evidence="2" id="KW-0238">DNA-binding</keyword>
<dbReference type="RefSeq" id="WP_409966128.1">
    <property type="nucleotide sequence ID" value="NZ_CP144143.1"/>
</dbReference>
<dbReference type="InterPro" id="IPR018060">
    <property type="entry name" value="HTH_AraC"/>
</dbReference>
<evidence type="ECO:0000259" key="4">
    <source>
        <dbReference type="PROSITE" id="PS01124"/>
    </source>
</evidence>
<evidence type="ECO:0000313" key="6">
    <source>
        <dbReference type="Proteomes" id="UP001321305"/>
    </source>
</evidence>
<evidence type="ECO:0000256" key="3">
    <source>
        <dbReference type="ARBA" id="ARBA00023163"/>
    </source>
</evidence>
<keyword evidence="6" id="KW-1185">Reference proteome</keyword>
<dbReference type="PROSITE" id="PS01124">
    <property type="entry name" value="HTH_ARAC_FAMILY_2"/>
    <property type="match status" value="1"/>
</dbReference>
<dbReference type="InterPro" id="IPR020449">
    <property type="entry name" value="Tscrpt_reg_AraC-type_HTH"/>
</dbReference>
<dbReference type="PRINTS" id="PR00032">
    <property type="entry name" value="HTHARAC"/>
</dbReference>
<dbReference type="Gene3D" id="1.10.10.60">
    <property type="entry name" value="Homeodomain-like"/>
    <property type="match status" value="1"/>
</dbReference>
<dbReference type="PANTHER" id="PTHR43280:SF2">
    <property type="entry name" value="HTH-TYPE TRANSCRIPTIONAL REGULATOR EXSA"/>
    <property type="match status" value="1"/>
</dbReference>
<proteinExistence type="predicted"/>
<protein>
    <submittedName>
        <fullName evidence="5">HTH-type transcriptional activator RhaR</fullName>
    </submittedName>
</protein>